<name>A0ABW5Z2Z4_9FLAO</name>
<comment type="caution">
    <text evidence="1">The sequence shown here is derived from an EMBL/GenBank/DDBJ whole genome shotgun (WGS) entry which is preliminary data.</text>
</comment>
<organism evidence="1 2">
    <name type="scientific">Flavobacterium ardleyense</name>
    <dbReference type="NCBI Taxonomy" id="2038737"/>
    <lineage>
        <taxon>Bacteria</taxon>
        <taxon>Pseudomonadati</taxon>
        <taxon>Bacteroidota</taxon>
        <taxon>Flavobacteriia</taxon>
        <taxon>Flavobacteriales</taxon>
        <taxon>Flavobacteriaceae</taxon>
        <taxon>Flavobacterium</taxon>
    </lineage>
</organism>
<keyword evidence="2" id="KW-1185">Reference proteome</keyword>
<protein>
    <submittedName>
        <fullName evidence="1">Uncharacterized protein</fullName>
    </submittedName>
</protein>
<accession>A0ABW5Z2Z4</accession>
<proteinExistence type="predicted"/>
<evidence type="ECO:0000313" key="2">
    <source>
        <dbReference type="Proteomes" id="UP001597549"/>
    </source>
</evidence>
<dbReference type="EMBL" id="JBHUOL010000001">
    <property type="protein sequence ID" value="MFD2907134.1"/>
    <property type="molecule type" value="Genomic_DNA"/>
</dbReference>
<evidence type="ECO:0000313" key="1">
    <source>
        <dbReference type="EMBL" id="MFD2907134.1"/>
    </source>
</evidence>
<gene>
    <name evidence="1" type="ORF">ACFSX9_00155</name>
</gene>
<dbReference type="Proteomes" id="UP001597549">
    <property type="component" value="Unassembled WGS sequence"/>
</dbReference>
<dbReference type="RefSeq" id="WP_379802885.1">
    <property type="nucleotide sequence ID" value="NZ_JBHUOL010000001.1"/>
</dbReference>
<sequence>MKKFNQNVLLDQKIAELTSKRDIELLELKNQYHVVIESVKPINIVKQSISSFYNSPTKKLNVLELATSFVGGYISKKLVVGHSKSMITRTLGNVLQYTISTVINKFNKKKHENSI</sequence>
<reference evidence="2" key="1">
    <citation type="journal article" date="2019" name="Int. J. Syst. Evol. Microbiol.">
        <title>The Global Catalogue of Microorganisms (GCM) 10K type strain sequencing project: providing services to taxonomists for standard genome sequencing and annotation.</title>
        <authorList>
            <consortium name="The Broad Institute Genomics Platform"/>
            <consortium name="The Broad Institute Genome Sequencing Center for Infectious Disease"/>
            <person name="Wu L."/>
            <person name="Ma J."/>
        </authorList>
    </citation>
    <scope>NUCLEOTIDE SEQUENCE [LARGE SCALE GENOMIC DNA]</scope>
    <source>
        <strain evidence="2">KCTC 52644</strain>
    </source>
</reference>